<evidence type="ECO:0000313" key="1">
    <source>
        <dbReference type="EMBL" id="KAJ0074877.1"/>
    </source>
</evidence>
<reference evidence="2" key="1">
    <citation type="journal article" date="2023" name="G3 (Bethesda)">
        <title>Genome assembly and association tests identify interacting loci associated with vigor, precocity, and sex in interspecific pistachio rootstocks.</title>
        <authorList>
            <person name="Palmer W."/>
            <person name="Jacygrad E."/>
            <person name="Sagayaradj S."/>
            <person name="Cavanaugh K."/>
            <person name="Han R."/>
            <person name="Bertier L."/>
            <person name="Beede B."/>
            <person name="Kafkas S."/>
            <person name="Golino D."/>
            <person name="Preece J."/>
            <person name="Michelmore R."/>
        </authorList>
    </citation>
    <scope>NUCLEOTIDE SEQUENCE [LARGE SCALE GENOMIC DNA]</scope>
</reference>
<comment type="caution">
    <text evidence="1">The sequence shown here is derived from an EMBL/GenBank/DDBJ whole genome shotgun (WGS) entry which is preliminary data.</text>
</comment>
<name>A0ACC0ZQ35_9ROSI</name>
<evidence type="ECO:0000313" key="2">
    <source>
        <dbReference type="Proteomes" id="UP001164250"/>
    </source>
</evidence>
<protein>
    <submittedName>
        <fullName evidence="1">Uncharacterized protein</fullName>
    </submittedName>
</protein>
<sequence length="15" mass="1856">MEEEVILVLYYITKL</sequence>
<accession>A0ACC0ZQ35</accession>
<dbReference type="EMBL" id="CM047910">
    <property type="protein sequence ID" value="KAJ0074877.1"/>
    <property type="molecule type" value="Genomic_DNA"/>
</dbReference>
<keyword evidence="2" id="KW-1185">Reference proteome</keyword>
<organism evidence="1 2">
    <name type="scientific">Pistacia atlantica</name>
    <dbReference type="NCBI Taxonomy" id="434234"/>
    <lineage>
        <taxon>Eukaryota</taxon>
        <taxon>Viridiplantae</taxon>
        <taxon>Streptophyta</taxon>
        <taxon>Embryophyta</taxon>
        <taxon>Tracheophyta</taxon>
        <taxon>Spermatophyta</taxon>
        <taxon>Magnoliopsida</taxon>
        <taxon>eudicotyledons</taxon>
        <taxon>Gunneridae</taxon>
        <taxon>Pentapetalae</taxon>
        <taxon>rosids</taxon>
        <taxon>malvids</taxon>
        <taxon>Sapindales</taxon>
        <taxon>Anacardiaceae</taxon>
        <taxon>Pistacia</taxon>
    </lineage>
</organism>
<proteinExistence type="predicted"/>
<dbReference type="Proteomes" id="UP001164250">
    <property type="component" value="Chromosome 15"/>
</dbReference>
<gene>
    <name evidence="1" type="ORF">Patl1_34661</name>
</gene>